<dbReference type="PANTHER" id="PTHR33540:SF1">
    <property type="entry name" value="N-ACETYLMURAMATE_N-ACETYLGLUCOSAMINE KINASE"/>
    <property type="match status" value="1"/>
</dbReference>
<keyword evidence="5" id="KW-1185">Reference proteome</keyword>
<keyword evidence="2" id="KW-0067">ATP-binding</keyword>
<keyword evidence="1" id="KW-0547">Nucleotide-binding</keyword>
<proteinExistence type="predicted"/>
<dbReference type="Pfam" id="PF01636">
    <property type="entry name" value="APH"/>
    <property type="match status" value="1"/>
</dbReference>
<evidence type="ECO:0000313" key="5">
    <source>
        <dbReference type="Proteomes" id="UP000015462"/>
    </source>
</evidence>
<evidence type="ECO:0000256" key="1">
    <source>
        <dbReference type="ARBA" id="ARBA00022741"/>
    </source>
</evidence>
<sequence>MVRDERKQRLIKWLSGVLLTDDFSCEPASSDASFRRYFRVKCQAKSFVVMDAPPAQEDCTSFIMIAEVLRENGIYAPEIFYKSLEEGFLMLSDLGTDSYLDKLNELSVNELYQDASTVLHKMHAIALKELSIPHYDSQLLHKEMGLFDEWFISHLLSVELSSEDKKTLVTVKNALTGSALEQPQVFVHRDYHSRNLMVTQKNNPGVIDFQDAVVGPISYDLVSLYRDCYINWPDEKIYAWLDAFLQQRKQRGCSDDFDSLRFYQWFDWMGVQRHMKAVGIFSRLLLRDGKKGYLKDIPRTLAYITRVCSRYETLKPLADLINKYQLMKRFTTLQQEREEA</sequence>
<evidence type="ECO:0000259" key="3">
    <source>
        <dbReference type="Pfam" id="PF01636"/>
    </source>
</evidence>
<reference evidence="4 5" key="1">
    <citation type="journal article" date="2013" name="Genome Announc.">
        <title>Genome Sequence of the Pyrene- and Fluoranthene-Degrading Bacterium Cycloclasticus sp. Strain PY97M.</title>
        <authorList>
            <person name="Cui Z."/>
            <person name="Xu G."/>
            <person name="Li Q."/>
            <person name="Gao W."/>
            <person name="Zheng L."/>
        </authorList>
    </citation>
    <scope>NUCLEOTIDE SEQUENCE [LARGE SCALE GENOMIC DNA]</scope>
    <source>
        <strain evidence="4 5">PY97M</strain>
    </source>
</reference>
<name>A0AB33Z118_9GAMM</name>
<dbReference type="Gene3D" id="3.30.200.20">
    <property type="entry name" value="Phosphorylase Kinase, domain 1"/>
    <property type="match status" value="1"/>
</dbReference>
<dbReference type="InterPro" id="IPR002575">
    <property type="entry name" value="Aminoglycoside_PTrfase"/>
</dbReference>
<evidence type="ECO:0000313" key="4">
    <source>
        <dbReference type="EMBL" id="EPD12844.1"/>
    </source>
</evidence>
<accession>A0AB33Z118</accession>
<dbReference type="Proteomes" id="UP000015462">
    <property type="component" value="Unassembled WGS sequence"/>
</dbReference>
<organism evidence="4 5">
    <name type="scientific">Cycloclasticus pugetii</name>
    <dbReference type="NCBI Taxonomy" id="34068"/>
    <lineage>
        <taxon>Bacteria</taxon>
        <taxon>Pseudomonadati</taxon>
        <taxon>Pseudomonadota</taxon>
        <taxon>Gammaproteobacteria</taxon>
        <taxon>Thiotrichales</taxon>
        <taxon>Piscirickettsiaceae</taxon>
        <taxon>Cycloclasticus</taxon>
    </lineage>
</organism>
<evidence type="ECO:0000256" key="2">
    <source>
        <dbReference type="ARBA" id="ARBA00022840"/>
    </source>
</evidence>
<dbReference type="GO" id="GO:0005524">
    <property type="term" value="F:ATP binding"/>
    <property type="evidence" value="ECO:0007669"/>
    <property type="project" value="UniProtKB-KW"/>
</dbReference>
<dbReference type="InterPro" id="IPR011009">
    <property type="entry name" value="Kinase-like_dom_sf"/>
</dbReference>
<dbReference type="EMBL" id="ASHL01000006">
    <property type="protein sequence ID" value="EPD12844.1"/>
    <property type="molecule type" value="Genomic_DNA"/>
</dbReference>
<dbReference type="RefSeq" id="WP_016390612.1">
    <property type="nucleotide sequence ID" value="NZ_KE646808.1"/>
</dbReference>
<dbReference type="SUPFAM" id="SSF56112">
    <property type="entry name" value="Protein kinase-like (PK-like)"/>
    <property type="match status" value="1"/>
</dbReference>
<feature type="domain" description="Aminoglycoside phosphotransferase" evidence="3">
    <location>
        <begin position="25"/>
        <end position="262"/>
    </location>
</feature>
<dbReference type="PANTHER" id="PTHR33540">
    <property type="entry name" value="TRNA THREONYLCARBAMOYLADENOSINE BIOSYNTHESIS PROTEIN TSAE"/>
    <property type="match status" value="1"/>
</dbReference>
<gene>
    <name evidence="4" type="ORF">L196_08241</name>
</gene>
<dbReference type="AlphaFoldDB" id="A0AB33Z118"/>
<protein>
    <submittedName>
        <fullName evidence="4">Phosphotransferase enzyme family protein</fullName>
    </submittedName>
</protein>
<dbReference type="Gene3D" id="3.90.1200.10">
    <property type="match status" value="1"/>
</dbReference>
<comment type="caution">
    <text evidence="4">The sequence shown here is derived from an EMBL/GenBank/DDBJ whole genome shotgun (WGS) entry which is preliminary data.</text>
</comment>